<dbReference type="OrthoDB" id="2522911at2759"/>
<dbReference type="Proteomes" id="UP000311382">
    <property type="component" value="Unassembled WGS sequence"/>
</dbReference>
<feature type="non-terminal residue" evidence="1">
    <location>
        <position position="1"/>
    </location>
</feature>
<feature type="non-terminal residue" evidence="1">
    <location>
        <position position="249"/>
    </location>
</feature>
<name>A0A5C5FU44_9BASI</name>
<sequence length="249" mass="27879">PRLPPDLVPSLLLDWSPSVTAIDPLEAYFERSRFYRACALVDRTWTPLACSLLVRDVVVRDPTHPVLRLDCPIDPARVKRITFAPKPRYYGSYYGMTASLRLFLPLCDALTSLALVHADTLELADLGRAPNLVELHLHNVRIGRPASPPAPPFKLLRLETLTLDEVGFTMYRPAYATLLDPTALPSLLTLTLHHCDLAWALFPKPRTFLLVTTFRFTHPGAFPVPHLSQLRLPALQHLTLCPVSLGDIL</sequence>
<organism evidence="1 2">
    <name type="scientific">Rhodotorula diobovata</name>
    <dbReference type="NCBI Taxonomy" id="5288"/>
    <lineage>
        <taxon>Eukaryota</taxon>
        <taxon>Fungi</taxon>
        <taxon>Dikarya</taxon>
        <taxon>Basidiomycota</taxon>
        <taxon>Pucciniomycotina</taxon>
        <taxon>Microbotryomycetes</taxon>
        <taxon>Sporidiobolales</taxon>
        <taxon>Sporidiobolaceae</taxon>
        <taxon>Rhodotorula</taxon>
    </lineage>
</organism>
<dbReference type="Gene3D" id="3.80.10.10">
    <property type="entry name" value="Ribonuclease Inhibitor"/>
    <property type="match status" value="1"/>
</dbReference>
<dbReference type="AlphaFoldDB" id="A0A5C5FU44"/>
<evidence type="ECO:0008006" key="3">
    <source>
        <dbReference type="Google" id="ProtNLM"/>
    </source>
</evidence>
<accession>A0A5C5FU44</accession>
<reference evidence="1 2" key="1">
    <citation type="submission" date="2019-03" db="EMBL/GenBank/DDBJ databases">
        <title>Rhodosporidium diobovatum UCD-FST 08-225 genome sequencing, assembly, and annotation.</title>
        <authorList>
            <person name="Fakankun I.U."/>
            <person name="Fristensky B."/>
            <person name="Levin D.B."/>
        </authorList>
    </citation>
    <scope>NUCLEOTIDE SEQUENCE [LARGE SCALE GENOMIC DNA]</scope>
    <source>
        <strain evidence="1 2">UCD-FST 08-225</strain>
    </source>
</reference>
<dbReference type="InterPro" id="IPR032675">
    <property type="entry name" value="LRR_dom_sf"/>
</dbReference>
<dbReference type="SUPFAM" id="SSF52058">
    <property type="entry name" value="L domain-like"/>
    <property type="match status" value="1"/>
</dbReference>
<protein>
    <recommendedName>
        <fullName evidence="3">F-box domain-containing protein</fullName>
    </recommendedName>
</protein>
<dbReference type="EMBL" id="SOZI01000082">
    <property type="protein sequence ID" value="TNY19869.1"/>
    <property type="molecule type" value="Genomic_DNA"/>
</dbReference>
<proteinExistence type="predicted"/>
<keyword evidence="2" id="KW-1185">Reference proteome</keyword>
<evidence type="ECO:0000313" key="1">
    <source>
        <dbReference type="EMBL" id="TNY19869.1"/>
    </source>
</evidence>
<comment type="caution">
    <text evidence="1">The sequence shown here is derived from an EMBL/GenBank/DDBJ whole genome shotgun (WGS) entry which is preliminary data.</text>
</comment>
<gene>
    <name evidence="1" type="ORF">DMC30DRAFT_340624</name>
</gene>
<evidence type="ECO:0000313" key="2">
    <source>
        <dbReference type="Proteomes" id="UP000311382"/>
    </source>
</evidence>